<accession>A0AAE2YQC9</accession>
<keyword evidence="11" id="KW-1185">Reference proteome</keyword>
<dbReference type="InterPro" id="IPR036217">
    <property type="entry name" value="MethylDNA_cys_MeTrfase_DNAb"/>
</dbReference>
<evidence type="ECO:0000256" key="2">
    <source>
        <dbReference type="ARBA" id="ARBA00008711"/>
    </source>
</evidence>
<keyword evidence="4" id="KW-0489">Methyltransferase</keyword>
<evidence type="ECO:0000256" key="8">
    <source>
        <dbReference type="ARBA" id="ARBA00049348"/>
    </source>
</evidence>
<comment type="catalytic activity">
    <reaction evidence="1">
        <text>a 4-O-methyl-thymidine in DNA + L-cysteinyl-[protein] = a thymidine in DNA + S-methyl-L-cysteinyl-[protein]</text>
        <dbReference type="Rhea" id="RHEA:53428"/>
        <dbReference type="Rhea" id="RHEA-COMP:10131"/>
        <dbReference type="Rhea" id="RHEA-COMP:10132"/>
        <dbReference type="Rhea" id="RHEA-COMP:13555"/>
        <dbReference type="Rhea" id="RHEA-COMP:13556"/>
        <dbReference type="ChEBI" id="CHEBI:29950"/>
        <dbReference type="ChEBI" id="CHEBI:82612"/>
        <dbReference type="ChEBI" id="CHEBI:137386"/>
        <dbReference type="ChEBI" id="CHEBI:137387"/>
        <dbReference type="EC" id="2.1.1.63"/>
    </reaction>
</comment>
<reference evidence="10" key="1">
    <citation type="journal article" date="2021" name="ISME J.">
        <title>Genomic evolution of the class Acidithiobacillia: deep-branching Proteobacteria living in extreme acidic conditions.</title>
        <authorList>
            <person name="Moya-Beltran A."/>
            <person name="Beard S."/>
            <person name="Rojas-Villalobos C."/>
            <person name="Issotta F."/>
            <person name="Gallardo Y."/>
            <person name="Ulloa R."/>
            <person name="Giaveno A."/>
            <person name="Degli Esposti M."/>
            <person name="Johnson D.B."/>
            <person name="Quatrini R."/>
        </authorList>
    </citation>
    <scope>NUCLEOTIDE SEQUENCE</scope>
    <source>
        <strain evidence="10">VAN18-1</strain>
    </source>
</reference>
<organism evidence="10 11">
    <name type="scientific">Igneacidithiobacillus copahuensis</name>
    <dbReference type="NCBI Taxonomy" id="2724909"/>
    <lineage>
        <taxon>Bacteria</taxon>
        <taxon>Pseudomonadati</taxon>
        <taxon>Pseudomonadota</taxon>
        <taxon>Acidithiobacillia</taxon>
        <taxon>Acidithiobacillales</taxon>
        <taxon>Acidithiobacillaceae</taxon>
        <taxon>Igneacidithiobacillus</taxon>
    </lineage>
</organism>
<dbReference type="NCBIfam" id="TIGR00589">
    <property type="entry name" value="ogt"/>
    <property type="match status" value="1"/>
</dbReference>
<protein>
    <recommendedName>
        <fullName evidence="3">methylated-DNA--[protein]-cysteine S-methyltransferase</fullName>
        <ecNumber evidence="3">2.1.1.63</ecNumber>
    </recommendedName>
</protein>
<evidence type="ECO:0000313" key="11">
    <source>
        <dbReference type="Proteomes" id="UP001197378"/>
    </source>
</evidence>
<evidence type="ECO:0000256" key="1">
    <source>
        <dbReference type="ARBA" id="ARBA00001286"/>
    </source>
</evidence>
<evidence type="ECO:0000256" key="3">
    <source>
        <dbReference type="ARBA" id="ARBA00011918"/>
    </source>
</evidence>
<dbReference type="Pfam" id="PF01035">
    <property type="entry name" value="DNA_binding_1"/>
    <property type="match status" value="1"/>
</dbReference>
<keyword evidence="5" id="KW-0808">Transferase</keyword>
<dbReference type="InterPro" id="IPR014048">
    <property type="entry name" value="MethylDNA_cys_MeTrfase_DNA-bd"/>
</dbReference>
<dbReference type="PROSITE" id="PS00374">
    <property type="entry name" value="MGMT"/>
    <property type="match status" value="1"/>
</dbReference>
<comment type="similarity">
    <text evidence="2">Belongs to the MGMT family.</text>
</comment>
<evidence type="ECO:0000256" key="6">
    <source>
        <dbReference type="ARBA" id="ARBA00022763"/>
    </source>
</evidence>
<dbReference type="InterPro" id="IPR036388">
    <property type="entry name" value="WH-like_DNA-bd_sf"/>
</dbReference>
<proteinExistence type="inferred from homology"/>
<comment type="caution">
    <text evidence="10">The sequence shown here is derived from an EMBL/GenBank/DDBJ whole genome shotgun (WGS) entry which is preliminary data.</text>
</comment>
<keyword evidence="7" id="KW-0234">DNA repair</keyword>
<evidence type="ECO:0000256" key="4">
    <source>
        <dbReference type="ARBA" id="ARBA00022603"/>
    </source>
</evidence>
<feature type="domain" description="Methylated-DNA-[protein]-cysteine S-methyltransferase DNA binding" evidence="9">
    <location>
        <begin position="89"/>
        <end position="171"/>
    </location>
</feature>
<evidence type="ECO:0000313" key="10">
    <source>
        <dbReference type="EMBL" id="MBU2788429.1"/>
    </source>
</evidence>
<evidence type="ECO:0000256" key="5">
    <source>
        <dbReference type="ARBA" id="ARBA00022679"/>
    </source>
</evidence>
<dbReference type="SUPFAM" id="SSF46767">
    <property type="entry name" value="Methylated DNA-protein cysteine methyltransferase, C-terminal domain"/>
    <property type="match status" value="1"/>
</dbReference>
<dbReference type="EC" id="2.1.1.63" evidence="3"/>
<dbReference type="GO" id="GO:0006281">
    <property type="term" value="P:DNA repair"/>
    <property type="evidence" value="ECO:0007669"/>
    <property type="project" value="UniProtKB-KW"/>
</dbReference>
<evidence type="ECO:0000256" key="7">
    <source>
        <dbReference type="ARBA" id="ARBA00023204"/>
    </source>
</evidence>
<evidence type="ECO:0000259" key="9">
    <source>
        <dbReference type="Pfam" id="PF01035"/>
    </source>
</evidence>
<dbReference type="AlphaFoldDB" id="A0AAE2YQC9"/>
<dbReference type="Gene3D" id="1.10.10.10">
    <property type="entry name" value="Winged helix-like DNA-binding domain superfamily/Winged helix DNA-binding domain"/>
    <property type="match status" value="1"/>
</dbReference>
<dbReference type="Proteomes" id="UP001197378">
    <property type="component" value="Unassembled WGS sequence"/>
</dbReference>
<dbReference type="PANTHER" id="PTHR10815">
    <property type="entry name" value="METHYLATED-DNA--PROTEIN-CYSTEINE METHYLTRANSFERASE"/>
    <property type="match status" value="1"/>
</dbReference>
<keyword evidence="6" id="KW-0227">DNA damage</keyword>
<dbReference type="CDD" id="cd06445">
    <property type="entry name" value="ATase"/>
    <property type="match status" value="1"/>
</dbReference>
<dbReference type="EMBL" id="JAAXYO010000148">
    <property type="protein sequence ID" value="MBU2788429.1"/>
    <property type="molecule type" value="Genomic_DNA"/>
</dbReference>
<dbReference type="InterPro" id="IPR001497">
    <property type="entry name" value="MethylDNA_cys_MeTrfase_AS"/>
</dbReference>
<dbReference type="PANTHER" id="PTHR10815:SF13">
    <property type="entry name" value="METHYLATED-DNA--PROTEIN-CYSTEINE METHYLTRANSFERASE"/>
    <property type="match status" value="1"/>
</dbReference>
<comment type="catalytic activity">
    <reaction evidence="8">
        <text>a 6-O-methyl-2'-deoxyguanosine in DNA + L-cysteinyl-[protein] = S-methyl-L-cysteinyl-[protein] + a 2'-deoxyguanosine in DNA</text>
        <dbReference type="Rhea" id="RHEA:24000"/>
        <dbReference type="Rhea" id="RHEA-COMP:10131"/>
        <dbReference type="Rhea" id="RHEA-COMP:10132"/>
        <dbReference type="Rhea" id="RHEA-COMP:11367"/>
        <dbReference type="Rhea" id="RHEA-COMP:11368"/>
        <dbReference type="ChEBI" id="CHEBI:29950"/>
        <dbReference type="ChEBI" id="CHEBI:82612"/>
        <dbReference type="ChEBI" id="CHEBI:85445"/>
        <dbReference type="ChEBI" id="CHEBI:85448"/>
        <dbReference type="EC" id="2.1.1.63"/>
    </reaction>
</comment>
<dbReference type="FunFam" id="1.10.10.10:FF:000214">
    <property type="entry name" value="Methylated-DNA--protein-cysteine methyltransferase"/>
    <property type="match status" value="1"/>
</dbReference>
<dbReference type="GO" id="GO:0003908">
    <property type="term" value="F:methylated-DNA-[protein]-cysteine S-methyltransferase activity"/>
    <property type="evidence" value="ECO:0007669"/>
    <property type="project" value="UniProtKB-EC"/>
</dbReference>
<gene>
    <name evidence="10" type="ORF">HFQ13_09500</name>
</gene>
<sequence>MDSSLGFSAPVPGIVSRWRYSVASIGTLTLEFCDAALIGLSPVFGQVEELPDLPADHPVAQALVAYAAGDFEAYERCRRRLLLRVLGTPFQQQVCRALQEIPLGQIRSYGELASRLQNTPRAVGQACRRNPIAILIPCHRVLAKDGLGGYAGEREGAALSYKKLLLQHEGVWHGQA</sequence>
<dbReference type="GO" id="GO:0032259">
    <property type="term" value="P:methylation"/>
    <property type="evidence" value="ECO:0007669"/>
    <property type="project" value="UniProtKB-KW"/>
</dbReference>
<name>A0AAE2YQC9_9PROT</name>